<reference evidence="6 7" key="1">
    <citation type="journal article" date="2016" name="Nat. Commun.">
        <title>Thousands of microbial genomes shed light on interconnected biogeochemical processes in an aquifer system.</title>
        <authorList>
            <person name="Anantharaman K."/>
            <person name="Brown C.T."/>
            <person name="Hug L.A."/>
            <person name="Sharon I."/>
            <person name="Castelle C.J."/>
            <person name="Probst A.J."/>
            <person name="Thomas B.C."/>
            <person name="Singh A."/>
            <person name="Wilkins M.J."/>
            <person name="Karaoz U."/>
            <person name="Brodie E.L."/>
            <person name="Williams K.H."/>
            <person name="Hubbard S.S."/>
            <person name="Banfield J.F."/>
        </authorList>
    </citation>
    <scope>NUCLEOTIDE SEQUENCE [LARGE SCALE GENOMIC DNA]</scope>
</reference>
<feature type="transmembrane region" description="Helical" evidence="4">
    <location>
        <begin position="297"/>
        <end position="316"/>
    </location>
</feature>
<sequence length="341" mass="40178">MKHPKVYIIILNYNSWSDTIECLESVLKNDYPDYQILLVDNNSTDNSLDCLKKWLNGHFNLQVNQNNPLKDLSNPPAVKPISYIYYLKEVAERGGDLELESKNNYQIIIIQTECNLGYAGGNNVGIRYALAKNDFEYIWILNNDTVINSETLSNIVNSAIDDKYDRPIGSYVYEYRDPEKLQMYGGLRFYKYFVLRPFFAKLKEDIDFISGVSLFLSKKKIKELGLIEEKYFLNFEDLDYTYFYKEAFSNKYTDVTPFLIAGKIWHKHSVSQSKDKFLHSYYFTRSTLYTSRKINRINYFLTFTYAIFRGIFYFLLGYRDNSKGIFLGIKDFMNKRTGRLT</sequence>
<dbReference type="Pfam" id="PF00535">
    <property type="entry name" value="Glycos_transf_2"/>
    <property type="match status" value="2"/>
</dbReference>
<evidence type="ECO:0000256" key="2">
    <source>
        <dbReference type="ARBA" id="ARBA00022676"/>
    </source>
</evidence>
<name>A0A1F7RN14_9BACT</name>
<proteinExistence type="inferred from homology"/>
<comment type="caution">
    <text evidence="6">The sequence shown here is derived from an EMBL/GenBank/DDBJ whole genome shotgun (WGS) entry which is preliminary data.</text>
</comment>
<feature type="domain" description="Glycosyltransferase 2-like" evidence="5">
    <location>
        <begin position="102"/>
        <end position="203"/>
    </location>
</feature>
<evidence type="ECO:0000313" key="7">
    <source>
        <dbReference type="Proteomes" id="UP000178526"/>
    </source>
</evidence>
<keyword evidence="4" id="KW-0812">Transmembrane</keyword>
<protein>
    <recommendedName>
        <fullName evidence="5">Glycosyltransferase 2-like domain-containing protein</fullName>
    </recommendedName>
</protein>
<dbReference type="EMBL" id="MGDB01000017">
    <property type="protein sequence ID" value="OGL42962.1"/>
    <property type="molecule type" value="Genomic_DNA"/>
</dbReference>
<keyword evidence="2" id="KW-0328">Glycosyltransferase</keyword>
<dbReference type="InterPro" id="IPR001173">
    <property type="entry name" value="Glyco_trans_2-like"/>
</dbReference>
<keyword evidence="4" id="KW-0472">Membrane</keyword>
<keyword evidence="3" id="KW-0808">Transferase</keyword>
<evidence type="ECO:0000256" key="1">
    <source>
        <dbReference type="ARBA" id="ARBA00006739"/>
    </source>
</evidence>
<dbReference type="PANTHER" id="PTHR43179">
    <property type="entry name" value="RHAMNOSYLTRANSFERASE WBBL"/>
    <property type="match status" value="1"/>
</dbReference>
<comment type="similarity">
    <text evidence="1">Belongs to the glycosyltransferase 2 family.</text>
</comment>
<evidence type="ECO:0000256" key="3">
    <source>
        <dbReference type="ARBA" id="ARBA00022679"/>
    </source>
</evidence>
<gene>
    <name evidence="6" type="ORF">A2042_03120</name>
</gene>
<keyword evidence="4" id="KW-1133">Transmembrane helix</keyword>
<accession>A0A1F7RN14</accession>
<organism evidence="6 7">
    <name type="scientific">Candidatus Schekmanbacteria bacterium GWA2_38_11</name>
    <dbReference type="NCBI Taxonomy" id="1817876"/>
    <lineage>
        <taxon>Bacteria</taxon>
        <taxon>Candidatus Schekmaniibacteriota</taxon>
    </lineage>
</organism>
<dbReference type="AlphaFoldDB" id="A0A1F7RN14"/>
<dbReference type="GO" id="GO:0016757">
    <property type="term" value="F:glycosyltransferase activity"/>
    <property type="evidence" value="ECO:0007669"/>
    <property type="project" value="UniProtKB-KW"/>
</dbReference>
<feature type="domain" description="Glycosyltransferase 2-like" evidence="5">
    <location>
        <begin position="8"/>
        <end position="59"/>
    </location>
</feature>
<evidence type="ECO:0000313" key="6">
    <source>
        <dbReference type="EMBL" id="OGL42962.1"/>
    </source>
</evidence>
<dbReference type="InterPro" id="IPR029044">
    <property type="entry name" value="Nucleotide-diphossugar_trans"/>
</dbReference>
<dbReference type="Proteomes" id="UP000178526">
    <property type="component" value="Unassembled WGS sequence"/>
</dbReference>
<dbReference type="Gene3D" id="3.90.550.10">
    <property type="entry name" value="Spore Coat Polysaccharide Biosynthesis Protein SpsA, Chain A"/>
    <property type="match status" value="2"/>
</dbReference>
<evidence type="ECO:0000256" key="4">
    <source>
        <dbReference type="SAM" id="Phobius"/>
    </source>
</evidence>
<dbReference type="PANTHER" id="PTHR43179:SF12">
    <property type="entry name" value="GALACTOFURANOSYLTRANSFERASE GLFT2"/>
    <property type="match status" value="1"/>
</dbReference>
<evidence type="ECO:0000259" key="5">
    <source>
        <dbReference type="Pfam" id="PF00535"/>
    </source>
</evidence>
<dbReference type="SUPFAM" id="SSF53448">
    <property type="entry name" value="Nucleotide-diphospho-sugar transferases"/>
    <property type="match status" value="1"/>
</dbReference>